<dbReference type="AlphaFoldDB" id="A0AAF0TVE7"/>
<organism evidence="1 2">
    <name type="scientific">Solanum verrucosum</name>
    <dbReference type="NCBI Taxonomy" id="315347"/>
    <lineage>
        <taxon>Eukaryota</taxon>
        <taxon>Viridiplantae</taxon>
        <taxon>Streptophyta</taxon>
        <taxon>Embryophyta</taxon>
        <taxon>Tracheophyta</taxon>
        <taxon>Spermatophyta</taxon>
        <taxon>Magnoliopsida</taxon>
        <taxon>eudicotyledons</taxon>
        <taxon>Gunneridae</taxon>
        <taxon>Pentapetalae</taxon>
        <taxon>asterids</taxon>
        <taxon>lamiids</taxon>
        <taxon>Solanales</taxon>
        <taxon>Solanaceae</taxon>
        <taxon>Solanoideae</taxon>
        <taxon>Solaneae</taxon>
        <taxon>Solanum</taxon>
    </lineage>
</organism>
<dbReference type="Proteomes" id="UP001234989">
    <property type="component" value="Chromosome 6"/>
</dbReference>
<gene>
    <name evidence="1" type="ORF">MTR67_027099</name>
</gene>
<evidence type="ECO:0000313" key="2">
    <source>
        <dbReference type="Proteomes" id="UP001234989"/>
    </source>
</evidence>
<dbReference type="EMBL" id="CP133617">
    <property type="protein sequence ID" value="WMV33714.1"/>
    <property type="molecule type" value="Genomic_DNA"/>
</dbReference>
<reference evidence="1" key="1">
    <citation type="submission" date="2023-08" db="EMBL/GenBank/DDBJ databases">
        <title>A de novo genome assembly of Solanum verrucosum Schlechtendal, a Mexican diploid species geographically isolated from the other diploid A-genome species in potato relatives.</title>
        <authorList>
            <person name="Hosaka K."/>
        </authorList>
    </citation>
    <scope>NUCLEOTIDE SEQUENCE</scope>
    <source>
        <tissue evidence="1">Young leaves</tissue>
    </source>
</reference>
<accession>A0AAF0TVE7</accession>
<sequence length="99" mass="11416">MNSQIKPQVRTTSTRMQHNVELFLSSKLGHSPKKSIKLLGRELRNDFHHNQTTPLSEGMWVFSLDISVSVLHPKNFGFQWKQIFNPSDNTPRALKIMSV</sequence>
<proteinExistence type="predicted"/>
<protein>
    <submittedName>
        <fullName evidence="1">Uncharacterized protein</fullName>
    </submittedName>
</protein>
<evidence type="ECO:0000313" key="1">
    <source>
        <dbReference type="EMBL" id="WMV33714.1"/>
    </source>
</evidence>
<name>A0AAF0TVE7_SOLVR</name>
<keyword evidence="2" id="KW-1185">Reference proteome</keyword>